<gene>
    <name evidence="2" type="ORF">BSZ37_10455</name>
</gene>
<proteinExistence type="predicted"/>
<sequence length="66" mass="7100">MPDALDRAPDARPPADAPPREDDVDDTIDPDSEVDEALYETFPASDSPGYTGGSVTPGDYEDDEEE</sequence>
<feature type="compositionally biased region" description="Basic and acidic residues" evidence="1">
    <location>
        <begin position="1"/>
        <end position="10"/>
    </location>
</feature>
<reference evidence="2 3" key="1">
    <citation type="submission" date="2016-11" db="EMBL/GenBank/DDBJ databases">
        <title>Study of marine rhodopsin-containing bacteria.</title>
        <authorList>
            <person name="Yoshizawa S."/>
            <person name="Kumagai Y."/>
            <person name="Kogure K."/>
        </authorList>
    </citation>
    <scope>NUCLEOTIDE SEQUENCE [LARGE SCALE GENOMIC DNA]</scope>
    <source>
        <strain evidence="2 3">SAORIC-28</strain>
    </source>
</reference>
<accession>A0A271J034</accession>
<keyword evidence="3" id="KW-1185">Reference proteome</keyword>
<evidence type="ECO:0000313" key="3">
    <source>
        <dbReference type="Proteomes" id="UP000216339"/>
    </source>
</evidence>
<protein>
    <submittedName>
        <fullName evidence="2">Uncharacterized protein</fullName>
    </submittedName>
</protein>
<evidence type="ECO:0000256" key="1">
    <source>
        <dbReference type="SAM" id="MobiDB-lite"/>
    </source>
</evidence>
<dbReference type="AlphaFoldDB" id="A0A271J034"/>
<dbReference type="EMBL" id="MQWD01000001">
    <property type="protein sequence ID" value="PAP76823.1"/>
    <property type="molecule type" value="Genomic_DNA"/>
</dbReference>
<name>A0A271J034_9BACT</name>
<organism evidence="2 3">
    <name type="scientific">Rubrivirga marina</name>
    <dbReference type="NCBI Taxonomy" id="1196024"/>
    <lineage>
        <taxon>Bacteria</taxon>
        <taxon>Pseudomonadati</taxon>
        <taxon>Rhodothermota</taxon>
        <taxon>Rhodothermia</taxon>
        <taxon>Rhodothermales</taxon>
        <taxon>Rubricoccaceae</taxon>
        <taxon>Rubrivirga</taxon>
    </lineage>
</organism>
<dbReference type="RefSeq" id="WP_095510492.1">
    <property type="nucleotide sequence ID" value="NZ_MQWD01000001.1"/>
</dbReference>
<comment type="caution">
    <text evidence="2">The sequence shown here is derived from an EMBL/GenBank/DDBJ whole genome shotgun (WGS) entry which is preliminary data.</text>
</comment>
<evidence type="ECO:0000313" key="2">
    <source>
        <dbReference type="EMBL" id="PAP76823.1"/>
    </source>
</evidence>
<feature type="compositionally biased region" description="Acidic residues" evidence="1">
    <location>
        <begin position="22"/>
        <end position="38"/>
    </location>
</feature>
<dbReference type="Proteomes" id="UP000216339">
    <property type="component" value="Unassembled WGS sequence"/>
</dbReference>
<feature type="region of interest" description="Disordered" evidence="1">
    <location>
        <begin position="1"/>
        <end position="66"/>
    </location>
</feature>